<accession>A0A015UMB0</accession>
<comment type="caution">
    <text evidence="1">The sequence shown here is derived from an EMBL/GenBank/DDBJ whole genome shotgun (WGS) entry which is preliminary data.</text>
</comment>
<gene>
    <name evidence="1" type="ORF">M124_1158</name>
</gene>
<evidence type="ECO:0000313" key="1">
    <source>
        <dbReference type="EMBL" id="EXY75023.1"/>
    </source>
</evidence>
<organism evidence="1 2">
    <name type="scientific">Bacteroides fragilis str. 3988T(B)14</name>
    <dbReference type="NCBI Taxonomy" id="1339315"/>
    <lineage>
        <taxon>Bacteria</taxon>
        <taxon>Pseudomonadati</taxon>
        <taxon>Bacteroidota</taxon>
        <taxon>Bacteroidia</taxon>
        <taxon>Bacteroidales</taxon>
        <taxon>Bacteroidaceae</taxon>
        <taxon>Bacteroides</taxon>
    </lineage>
</organism>
<dbReference type="Proteomes" id="UP000020529">
    <property type="component" value="Unassembled WGS sequence"/>
</dbReference>
<name>A0A015UMB0_BACFG</name>
<protein>
    <submittedName>
        <fullName evidence="1">Uncharacterized protein</fullName>
    </submittedName>
</protein>
<evidence type="ECO:0000313" key="2">
    <source>
        <dbReference type="Proteomes" id="UP000020529"/>
    </source>
</evidence>
<proteinExistence type="predicted"/>
<dbReference type="EMBL" id="JGCY01000251">
    <property type="protein sequence ID" value="EXY75023.1"/>
    <property type="molecule type" value="Genomic_DNA"/>
</dbReference>
<dbReference type="PATRIC" id="fig|1339315.3.peg.1948"/>
<sequence length="53" mass="6465">MKIQINRDLIRLIEEYAGSLNTYSDVTFMRRKQEYQRLTIRDLQEGVINKKIY</sequence>
<dbReference type="AlphaFoldDB" id="A0A015UMB0"/>
<reference evidence="1 2" key="1">
    <citation type="submission" date="2014-02" db="EMBL/GenBank/DDBJ databases">
        <authorList>
            <person name="Sears C."/>
            <person name="Carroll K."/>
            <person name="Sack B.R."/>
            <person name="Qadri F."/>
            <person name="Myers L.L."/>
            <person name="Chung G.-T."/>
            <person name="Escheverria P."/>
            <person name="Fraser C.M."/>
            <person name="Sadzewicz L."/>
            <person name="Shefchek K.A."/>
            <person name="Tallon L."/>
            <person name="Das S.P."/>
            <person name="Daugherty S."/>
            <person name="Mongodin E.F."/>
        </authorList>
    </citation>
    <scope>NUCLEOTIDE SEQUENCE [LARGE SCALE GENOMIC DNA]</scope>
    <source>
        <strain evidence="2">3988T(B)14</strain>
    </source>
</reference>